<evidence type="ECO:0000313" key="1">
    <source>
        <dbReference type="EMBL" id="MBT0774108.1"/>
    </source>
</evidence>
<evidence type="ECO:0008006" key="3">
    <source>
        <dbReference type="Google" id="ProtNLM"/>
    </source>
</evidence>
<dbReference type="Proteomes" id="UP001197247">
    <property type="component" value="Unassembled WGS sequence"/>
</dbReference>
<keyword evidence="2" id="KW-1185">Reference proteome</keyword>
<protein>
    <recommendedName>
        <fullName evidence="3">TadE-like protein</fullName>
    </recommendedName>
</protein>
<dbReference type="EMBL" id="JAHBAY010000023">
    <property type="protein sequence ID" value="MBT0774108.1"/>
    <property type="molecule type" value="Genomic_DNA"/>
</dbReference>
<proteinExistence type="predicted"/>
<gene>
    <name evidence="1" type="ORF">KIH74_34505</name>
</gene>
<accession>A0ABS5TTH3</accession>
<name>A0ABS5TTH3_9ACTN</name>
<comment type="caution">
    <text evidence="1">The sequence shown here is derived from an EMBL/GenBank/DDBJ whole genome shotgun (WGS) entry which is preliminary data.</text>
</comment>
<reference evidence="1 2" key="1">
    <citation type="submission" date="2021-05" db="EMBL/GenBank/DDBJ databases">
        <title>Kineosporia and Streptomyces sp. nov. two new marine actinobacteria isolated from Coral.</title>
        <authorList>
            <person name="Buangrab K."/>
            <person name="Sutthacheep M."/>
            <person name="Yeemin T."/>
            <person name="Harunari E."/>
            <person name="Igarashi Y."/>
            <person name="Kanchanasin P."/>
            <person name="Tanasupawat S."/>
            <person name="Phongsopitanun W."/>
        </authorList>
    </citation>
    <scope>NUCLEOTIDE SEQUENCE [LARGE SCALE GENOMIC DNA]</scope>
    <source>
        <strain evidence="1 2">J2-2</strain>
    </source>
</reference>
<sequence length="107" mass="11245">MLVFVFLSLLQLALIVHVRNVLVDCAVQGARYGALSDQDPQAGADRTRSLIREELSEVYAQQVTANEMDLGGATVIEVRVVAPLPILGLIGAGRGASVAGHAFAESS</sequence>
<organism evidence="1 2">
    <name type="scientific">Kineosporia corallincola</name>
    <dbReference type="NCBI Taxonomy" id="2835133"/>
    <lineage>
        <taxon>Bacteria</taxon>
        <taxon>Bacillati</taxon>
        <taxon>Actinomycetota</taxon>
        <taxon>Actinomycetes</taxon>
        <taxon>Kineosporiales</taxon>
        <taxon>Kineosporiaceae</taxon>
        <taxon>Kineosporia</taxon>
    </lineage>
</organism>
<evidence type="ECO:0000313" key="2">
    <source>
        <dbReference type="Proteomes" id="UP001197247"/>
    </source>
</evidence>